<evidence type="ECO:0000313" key="1">
    <source>
        <dbReference type="EMBL" id="KII82845.1"/>
    </source>
</evidence>
<evidence type="ECO:0000313" key="2">
    <source>
        <dbReference type="EMBL" id="KII82862.1"/>
    </source>
</evidence>
<dbReference type="AlphaFoldDB" id="A0A0C9SPP9"/>
<keyword evidence="3" id="KW-1185">Reference proteome</keyword>
<dbReference type="HOGENOM" id="CLU_2672109_0_0_1"/>
<proteinExistence type="predicted"/>
<sequence>MTRSKKCQPRICKEAYWTVAPLEGTDRLRGRRTLLAGSSKHVQPPLTFYSIFITGDQPAFNSPGSVSQKVESIQL</sequence>
<dbReference type="EMBL" id="KN832608">
    <property type="protein sequence ID" value="KII82862.1"/>
    <property type="molecule type" value="Genomic_DNA"/>
</dbReference>
<name>A0A0C9SPP9_PLICR</name>
<evidence type="ECO:0000313" key="3">
    <source>
        <dbReference type="Proteomes" id="UP000053263"/>
    </source>
</evidence>
<accession>A0A0C9SPP9</accession>
<gene>
    <name evidence="2" type="ORF">PLICRDRAFT_47472</name>
    <name evidence="1" type="ORF">PLICRDRAFT_47474</name>
</gene>
<protein>
    <submittedName>
        <fullName evidence="2">Uncharacterized protein</fullName>
    </submittedName>
</protein>
<dbReference type="Proteomes" id="UP000053263">
    <property type="component" value="Unassembled WGS sequence"/>
</dbReference>
<organism evidence="2 3">
    <name type="scientific">Plicaturopsis crispa FD-325 SS-3</name>
    <dbReference type="NCBI Taxonomy" id="944288"/>
    <lineage>
        <taxon>Eukaryota</taxon>
        <taxon>Fungi</taxon>
        <taxon>Dikarya</taxon>
        <taxon>Basidiomycota</taxon>
        <taxon>Agaricomycotina</taxon>
        <taxon>Agaricomycetes</taxon>
        <taxon>Agaricomycetidae</taxon>
        <taxon>Amylocorticiales</taxon>
        <taxon>Amylocorticiaceae</taxon>
        <taxon>Plicatura</taxon>
        <taxon>Plicaturopsis crispa</taxon>
    </lineage>
</organism>
<dbReference type="EMBL" id="KN832614">
    <property type="protein sequence ID" value="KII82845.1"/>
    <property type="molecule type" value="Genomic_DNA"/>
</dbReference>
<reference evidence="2 3" key="1">
    <citation type="submission" date="2014-06" db="EMBL/GenBank/DDBJ databases">
        <title>Evolutionary Origins and Diversification of the Mycorrhizal Mutualists.</title>
        <authorList>
            <consortium name="DOE Joint Genome Institute"/>
            <consortium name="Mycorrhizal Genomics Consortium"/>
            <person name="Kohler A."/>
            <person name="Kuo A."/>
            <person name="Nagy L.G."/>
            <person name="Floudas D."/>
            <person name="Copeland A."/>
            <person name="Barry K.W."/>
            <person name="Cichocki N."/>
            <person name="Veneault-Fourrey C."/>
            <person name="LaButti K."/>
            <person name="Lindquist E.A."/>
            <person name="Lipzen A."/>
            <person name="Lundell T."/>
            <person name="Morin E."/>
            <person name="Murat C."/>
            <person name="Riley R."/>
            <person name="Ohm R."/>
            <person name="Sun H."/>
            <person name="Tunlid A."/>
            <person name="Henrissat B."/>
            <person name="Grigoriev I.V."/>
            <person name="Hibbett D.S."/>
            <person name="Martin F."/>
        </authorList>
    </citation>
    <scope>NUCLEOTIDE SEQUENCE [LARGE SCALE GENOMIC DNA]</scope>
    <source>
        <strain evidence="2 3">FD-325 SS-3</strain>
    </source>
</reference>